<reference evidence="3" key="1">
    <citation type="submission" date="2022-03" db="EMBL/GenBank/DDBJ databases">
        <authorList>
            <person name="Tunstrom K."/>
        </authorList>
    </citation>
    <scope>NUCLEOTIDE SEQUENCE</scope>
</reference>
<keyword evidence="2" id="KW-0812">Transmembrane</keyword>
<protein>
    <submittedName>
        <fullName evidence="3">Uncharacterized protein</fullName>
    </submittedName>
</protein>
<dbReference type="EMBL" id="CAKOGL010000018">
    <property type="protein sequence ID" value="CAH2097378.1"/>
    <property type="molecule type" value="Genomic_DNA"/>
</dbReference>
<accession>A0AAU9UE50</accession>
<evidence type="ECO:0000256" key="1">
    <source>
        <dbReference type="SAM" id="Coils"/>
    </source>
</evidence>
<comment type="caution">
    <text evidence="3">The sequence shown here is derived from an EMBL/GenBank/DDBJ whole genome shotgun (WGS) entry which is preliminary data.</text>
</comment>
<keyword evidence="2" id="KW-1133">Transmembrane helix</keyword>
<gene>
    <name evidence="3" type="ORF">EEDITHA_LOCUS12612</name>
</gene>
<keyword evidence="4" id="KW-1185">Reference proteome</keyword>
<sequence length="278" mass="32874">MITNLNIHLILIFYYILNISYGFNILTLNNLKDLSAYTNEIANDDSYKTRIKGHKKEVYKNKQENENLERLLKKYTNLNNYNNKILIKRIIPHGLKSTGLEYDYKYGTLYKPLIRIHKQKQDLSLEDKNRNGVSFIIKKEPKLNHFKLNKVDNIDQELLAPFRISPSENEFEVLKKLQKVIKNIDSRTNRLKAYDKVIKVLNNMLRTQFEKSGEDNDPLAPGKIILPEEREVVTEKQKVWIPHYPTWNYWTYKKTIHQDPCPGAQVKMGNMCIWTPPH</sequence>
<name>A0AAU9UE50_EUPED</name>
<feature type="transmembrane region" description="Helical" evidence="2">
    <location>
        <begin position="6"/>
        <end position="26"/>
    </location>
</feature>
<proteinExistence type="predicted"/>
<keyword evidence="2" id="KW-0472">Membrane</keyword>
<evidence type="ECO:0000256" key="2">
    <source>
        <dbReference type="SAM" id="Phobius"/>
    </source>
</evidence>
<evidence type="ECO:0000313" key="4">
    <source>
        <dbReference type="Proteomes" id="UP001153954"/>
    </source>
</evidence>
<dbReference type="Proteomes" id="UP001153954">
    <property type="component" value="Unassembled WGS sequence"/>
</dbReference>
<keyword evidence="1" id="KW-0175">Coiled coil</keyword>
<evidence type="ECO:0000313" key="3">
    <source>
        <dbReference type="EMBL" id="CAH2097378.1"/>
    </source>
</evidence>
<dbReference type="AlphaFoldDB" id="A0AAU9UE50"/>
<organism evidence="3 4">
    <name type="scientific">Euphydryas editha</name>
    <name type="common">Edith's checkerspot</name>
    <dbReference type="NCBI Taxonomy" id="104508"/>
    <lineage>
        <taxon>Eukaryota</taxon>
        <taxon>Metazoa</taxon>
        <taxon>Ecdysozoa</taxon>
        <taxon>Arthropoda</taxon>
        <taxon>Hexapoda</taxon>
        <taxon>Insecta</taxon>
        <taxon>Pterygota</taxon>
        <taxon>Neoptera</taxon>
        <taxon>Endopterygota</taxon>
        <taxon>Lepidoptera</taxon>
        <taxon>Glossata</taxon>
        <taxon>Ditrysia</taxon>
        <taxon>Papilionoidea</taxon>
        <taxon>Nymphalidae</taxon>
        <taxon>Nymphalinae</taxon>
        <taxon>Euphydryas</taxon>
    </lineage>
</organism>
<feature type="coiled-coil region" evidence="1">
    <location>
        <begin position="51"/>
        <end position="81"/>
    </location>
</feature>